<dbReference type="NCBIfam" id="NF003312">
    <property type="entry name" value="PRK04313.1"/>
    <property type="match status" value="1"/>
</dbReference>
<dbReference type="SMART" id="SM00739">
    <property type="entry name" value="KOW"/>
    <property type="match status" value="1"/>
</dbReference>
<dbReference type="HAMAP" id="MF_00485">
    <property type="entry name" value="Ribosomal_eS4"/>
    <property type="match status" value="1"/>
</dbReference>
<dbReference type="GO" id="GO:0006412">
    <property type="term" value="P:translation"/>
    <property type="evidence" value="ECO:0007669"/>
    <property type="project" value="InterPro"/>
</dbReference>
<dbReference type="InterPro" id="IPR013843">
    <property type="entry name" value="Ribosomal_eS4_N"/>
</dbReference>
<dbReference type="Gene3D" id="3.10.290.10">
    <property type="entry name" value="RNA-binding S4 domain"/>
    <property type="match status" value="1"/>
</dbReference>
<dbReference type="CDD" id="cd06087">
    <property type="entry name" value="KOW_RPS4"/>
    <property type="match status" value="1"/>
</dbReference>
<keyword evidence="4 7" id="KW-0689">Ribosomal protein</keyword>
<keyword evidence="5" id="KW-0687">Ribonucleoprotein</keyword>
<gene>
    <name evidence="7" type="ORF">ASZ90_013878</name>
</gene>
<name>A0A0W8F6D4_9ZZZZ</name>
<dbReference type="Gene3D" id="2.40.50.740">
    <property type="match status" value="1"/>
</dbReference>
<organism evidence="7">
    <name type="scientific">hydrocarbon metagenome</name>
    <dbReference type="NCBI Taxonomy" id="938273"/>
    <lineage>
        <taxon>unclassified sequences</taxon>
        <taxon>metagenomes</taxon>
        <taxon>ecological metagenomes</taxon>
    </lineage>
</organism>
<dbReference type="InterPro" id="IPR038237">
    <property type="entry name" value="Ribosomal_eS4_central_sf"/>
</dbReference>
<dbReference type="Pfam" id="PF00467">
    <property type="entry name" value="KOW"/>
    <property type="match status" value="1"/>
</dbReference>
<dbReference type="SUPFAM" id="SSF55174">
    <property type="entry name" value="Alpha-L RNA-binding motif"/>
    <property type="match status" value="1"/>
</dbReference>
<proteinExistence type="inferred from homology"/>
<evidence type="ECO:0000256" key="5">
    <source>
        <dbReference type="ARBA" id="ARBA00023274"/>
    </source>
</evidence>
<keyword evidence="2" id="KW-0699">rRNA-binding</keyword>
<evidence type="ECO:0000256" key="2">
    <source>
        <dbReference type="ARBA" id="ARBA00022730"/>
    </source>
</evidence>
<sequence>MSRHQKRLTIPVSWPVARKTSVWVPKSSPGPHSSQESMPLLMVIRDMLKLVDNAREAKRVLYEGKVLVDGKSQKDHKLPIGIFDVIGLPLLDQQYRMLKDEKGMFYLSLLEPGSARKLARIENKTVLRGNKQQLNLSDGSNKLAEGDYKVGDSLVLSIPEKDIDERIEFKVGNLAMVVGGKHSGQTGKIKDIIKVKSSQPNRVIISGDKEFETIEEYVYMIGTDSPVIKLGAAR</sequence>
<dbReference type="PANTHER" id="PTHR11581:SF0">
    <property type="entry name" value="SMALL RIBOSOMAL SUBUNIT PROTEIN ES4"/>
    <property type="match status" value="1"/>
</dbReference>
<dbReference type="PANTHER" id="PTHR11581">
    <property type="entry name" value="30S/40S RIBOSOMAL PROTEIN S4"/>
    <property type="match status" value="1"/>
</dbReference>
<dbReference type="InterPro" id="IPR036986">
    <property type="entry name" value="S4_RNA-bd_sf"/>
</dbReference>
<dbReference type="Pfam" id="PF08071">
    <property type="entry name" value="RS4NT"/>
    <property type="match status" value="1"/>
</dbReference>
<dbReference type="InterPro" id="IPR000876">
    <property type="entry name" value="Ribosomal_eS4"/>
</dbReference>
<dbReference type="GO" id="GO:0022627">
    <property type="term" value="C:cytosolic small ribosomal subunit"/>
    <property type="evidence" value="ECO:0007669"/>
    <property type="project" value="TreeGrafter"/>
</dbReference>
<comment type="caution">
    <text evidence="7">The sequence shown here is derived from an EMBL/GenBank/DDBJ whole genome shotgun (WGS) entry which is preliminary data.</text>
</comment>
<comment type="similarity">
    <text evidence="1">Belongs to the eukaryotic ribosomal protein eS4 family.</text>
</comment>
<evidence type="ECO:0000256" key="4">
    <source>
        <dbReference type="ARBA" id="ARBA00022980"/>
    </source>
</evidence>
<dbReference type="Pfam" id="PF00900">
    <property type="entry name" value="Ribosomal_S4e"/>
    <property type="match status" value="1"/>
</dbReference>
<reference evidence="7" key="1">
    <citation type="journal article" date="2015" name="Proc. Natl. Acad. Sci. U.S.A.">
        <title>Networks of energetic and metabolic interactions define dynamics in microbial communities.</title>
        <authorList>
            <person name="Embree M."/>
            <person name="Liu J.K."/>
            <person name="Al-Bassam M.M."/>
            <person name="Zengler K."/>
        </authorList>
    </citation>
    <scope>NUCLEOTIDE SEQUENCE</scope>
</reference>
<evidence type="ECO:0000256" key="1">
    <source>
        <dbReference type="ARBA" id="ARBA00007500"/>
    </source>
</evidence>
<protein>
    <submittedName>
        <fullName evidence="7">Ssu ribosomal protein s4e</fullName>
    </submittedName>
</protein>
<evidence type="ECO:0000259" key="6">
    <source>
        <dbReference type="SMART" id="SM00739"/>
    </source>
</evidence>
<evidence type="ECO:0000256" key="3">
    <source>
        <dbReference type="ARBA" id="ARBA00022884"/>
    </source>
</evidence>
<dbReference type="InterPro" id="IPR041982">
    <property type="entry name" value="Ribosomal_eS4_KOW"/>
</dbReference>
<dbReference type="PIRSF" id="PIRSF002116">
    <property type="entry name" value="Ribosomal_S4"/>
    <property type="match status" value="1"/>
</dbReference>
<dbReference type="GO" id="GO:0019843">
    <property type="term" value="F:rRNA binding"/>
    <property type="evidence" value="ECO:0007669"/>
    <property type="project" value="UniProtKB-KW"/>
</dbReference>
<dbReference type="AlphaFoldDB" id="A0A0W8F6D4"/>
<keyword evidence="3" id="KW-0694">RNA-binding</keyword>
<dbReference type="Gene3D" id="2.30.30.30">
    <property type="match status" value="1"/>
</dbReference>
<dbReference type="GO" id="GO:0003735">
    <property type="term" value="F:structural constituent of ribosome"/>
    <property type="evidence" value="ECO:0007669"/>
    <property type="project" value="InterPro"/>
</dbReference>
<dbReference type="InterPro" id="IPR013845">
    <property type="entry name" value="Ribosomal_eS4_central_region"/>
</dbReference>
<dbReference type="EMBL" id="LNQE01001497">
    <property type="protein sequence ID" value="KUG16431.1"/>
    <property type="molecule type" value="Genomic_DNA"/>
</dbReference>
<evidence type="ECO:0000313" key="7">
    <source>
        <dbReference type="EMBL" id="KUG16431.1"/>
    </source>
</evidence>
<dbReference type="InterPro" id="IPR014722">
    <property type="entry name" value="Rib_uL2_dom2"/>
</dbReference>
<dbReference type="PROSITE" id="PS50889">
    <property type="entry name" value="S4"/>
    <property type="match status" value="1"/>
</dbReference>
<feature type="domain" description="KOW" evidence="6">
    <location>
        <begin position="168"/>
        <end position="195"/>
    </location>
</feature>
<accession>A0A0W8F6D4</accession>
<dbReference type="InterPro" id="IPR005824">
    <property type="entry name" value="KOW"/>
</dbReference>
<dbReference type="FunFam" id="3.10.290.10:FF:000002">
    <property type="entry name" value="40S ribosomal protein S4"/>
    <property type="match status" value="1"/>
</dbReference>